<dbReference type="Pfam" id="PF00460">
    <property type="entry name" value="Flg_bb_rod"/>
    <property type="match status" value="1"/>
</dbReference>
<dbReference type="NCBIfam" id="NF009278">
    <property type="entry name" value="PRK12636.1"/>
    <property type="match status" value="1"/>
</dbReference>
<evidence type="ECO:0000313" key="9">
    <source>
        <dbReference type="Proteomes" id="UP000030528"/>
    </source>
</evidence>
<evidence type="ECO:0000256" key="1">
    <source>
        <dbReference type="ARBA" id="ARBA00004117"/>
    </source>
</evidence>
<dbReference type="GO" id="GO:0009425">
    <property type="term" value="C:bacterial-type flagellum basal body"/>
    <property type="evidence" value="ECO:0007669"/>
    <property type="project" value="UniProtKB-SubCell"/>
</dbReference>
<comment type="caution">
    <text evidence="8">The sequence shown here is derived from an EMBL/GenBank/DDBJ whole genome shotgun (WGS) entry which is preliminary data.</text>
</comment>
<dbReference type="GO" id="GO:0009424">
    <property type="term" value="C:bacterial-type flagellum hook"/>
    <property type="evidence" value="ECO:0007669"/>
    <property type="project" value="TreeGrafter"/>
</dbReference>
<dbReference type="InterPro" id="IPR001444">
    <property type="entry name" value="Flag_bb_rod_N"/>
</dbReference>
<feature type="domain" description="Flagellar basal-body/hook protein C-terminal" evidence="6">
    <location>
        <begin position="220"/>
        <end position="264"/>
    </location>
</feature>
<dbReference type="eggNOG" id="COG4786">
    <property type="taxonomic scope" value="Bacteria"/>
</dbReference>
<dbReference type="Pfam" id="PF22692">
    <property type="entry name" value="LlgE_F_G_D1"/>
    <property type="match status" value="1"/>
</dbReference>
<dbReference type="GO" id="GO:0005829">
    <property type="term" value="C:cytosol"/>
    <property type="evidence" value="ECO:0007669"/>
    <property type="project" value="TreeGrafter"/>
</dbReference>
<dbReference type="SUPFAM" id="SSF117143">
    <property type="entry name" value="Flagellar hook protein flgE"/>
    <property type="match status" value="1"/>
</dbReference>
<protein>
    <recommendedName>
        <fullName evidence="4">Flagellar hook protein FlgE</fullName>
    </recommendedName>
</protein>
<keyword evidence="8" id="KW-0969">Cilium</keyword>
<dbReference type="PROSITE" id="PS00588">
    <property type="entry name" value="FLAGELLA_BB_ROD"/>
    <property type="match status" value="1"/>
</dbReference>
<dbReference type="PANTHER" id="PTHR30435:SF1">
    <property type="entry name" value="FLAGELLAR HOOK PROTEIN FLGE"/>
    <property type="match status" value="1"/>
</dbReference>
<dbReference type="Pfam" id="PF06429">
    <property type="entry name" value="Flg_bbr_C"/>
    <property type="match status" value="1"/>
</dbReference>
<evidence type="ECO:0000256" key="4">
    <source>
        <dbReference type="RuleBase" id="RU362116"/>
    </source>
</evidence>
<evidence type="ECO:0000259" key="6">
    <source>
        <dbReference type="Pfam" id="PF06429"/>
    </source>
</evidence>
<evidence type="ECO:0000256" key="2">
    <source>
        <dbReference type="ARBA" id="ARBA00009677"/>
    </source>
</evidence>
<dbReference type="OrthoDB" id="9804559at2"/>
<keyword evidence="9" id="KW-1185">Reference proteome</keyword>
<comment type="subcellular location">
    <subcellularLocation>
        <location evidence="1 4">Bacterial flagellum basal body</location>
    </subcellularLocation>
</comment>
<dbReference type="RefSeq" id="WP_026799781.1">
    <property type="nucleotide sequence ID" value="NZ_AULI01000005.1"/>
</dbReference>
<dbReference type="InterPro" id="IPR037925">
    <property type="entry name" value="FlgE/F/G-like"/>
</dbReference>
<comment type="similarity">
    <text evidence="2 4">Belongs to the flagella basal body rod proteins family.</text>
</comment>
<keyword evidence="8" id="KW-0282">Flagellum</keyword>
<name>A0A0A5IBF0_9BACI</name>
<evidence type="ECO:0000259" key="5">
    <source>
        <dbReference type="Pfam" id="PF00460"/>
    </source>
</evidence>
<sequence length="266" mass="27916">MLRSLYSGISGMGGFKTQLDTIGNNIANVNTTGYKKARTSFEDMFSQTMSAANSAANGLGGTNPVQVGLGSSVGSIDTINTQGSFQTTGRTLDLALDGDGMFKLAEWNGAAVNPTYTRAGNFYLDEDGYMVNGNGKYVIGDNGRIEIPTTTQSFSIGNDGTITIVDQDGNATSNQQIQVSNFANEAGLNKVGGNEYAVSNNSGVENLNAPGTNGNGSIVSGALEMSNVDLAEELTSMITAQRGFQANTRIITTSDEILQELVNLKR</sequence>
<dbReference type="InterPro" id="IPR010930">
    <property type="entry name" value="Flg_bb/hook_C_dom"/>
</dbReference>
<evidence type="ECO:0000256" key="3">
    <source>
        <dbReference type="ARBA" id="ARBA00023143"/>
    </source>
</evidence>
<dbReference type="AlphaFoldDB" id="A0A0A5IBF0"/>
<organism evidence="8 9">
    <name type="scientific">Pontibacillus halophilus JSM 076056 = DSM 19796</name>
    <dbReference type="NCBI Taxonomy" id="1385510"/>
    <lineage>
        <taxon>Bacteria</taxon>
        <taxon>Bacillati</taxon>
        <taxon>Bacillota</taxon>
        <taxon>Bacilli</taxon>
        <taxon>Bacillales</taxon>
        <taxon>Bacillaceae</taxon>
        <taxon>Pontibacillus</taxon>
    </lineage>
</organism>
<reference evidence="8 9" key="1">
    <citation type="submission" date="2013-08" db="EMBL/GenBank/DDBJ databases">
        <authorList>
            <person name="Huang J."/>
            <person name="Wang G."/>
        </authorList>
    </citation>
    <scope>NUCLEOTIDE SEQUENCE [LARGE SCALE GENOMIC DNA]</scope>
    <source>
        <strain evidence="8 9">JSM 076056</strain>
    </source>
</reference>
<dbReference type="PANTHER" id="PTHR30435">
    <property type="entry name" value="FLAGELLAR PROTEIN"/>
    <property type="match status" value="1"/>
</dbReference>
<dbReference type="STRING" id="1385510.GCA_000425205_01332"/>
<keyword evidence="3 4" id="KW-0975">Bacterial flagellum</keyword>
<feature type="domain" description="Flagellar basal body rod protein N-terminal" evidence="5">
    <location>
        <begin position="5"/>
        <end position="35"/>
    </location>
</feature>
<accession>A0A0A5IBF0</accession>
<evidence type="ECO:0000259" key="7">
    <source>
        <dbReference type="Pfam" id="PF22692"/>
    </source>
</evidence>
<dbReference type="InterPro" id="IPR020013">
    <property type="entry name" value="Flagellar_FlgE/F/G"/>
</dbReference>
<dbReference type="EMBL" id="AVPE01000003">
    <property type="protein sequence ID" value="KGX93167.1"/>
    <property type="molecule type" value="Genomic_DNA"/>
</dbReference>
<evidence type="ECO:0000313" key="8">
    <source>
        <dbReference type="EMBL" id="KGX93167.1"/>
    </source>
</evidence>
<dbReference type="InterPro" id="IPR053967">
    <property type="entry name" value="LlgE_F_G-like_D1"/>
</dbReference>
<gene>
    <name evidence="8" type="primary">flgG</name>
    <name evidence="8" type="ORF">N781_12185</name>
</gene>
<keyword evidence="8" id="KW-0966">Cell projection</keyword>
<dbReference type="InterPro" id="IPR019776">
    <property type="entry name" value="Flagellar_basal_body_rod_CS"/>
</dbReference>
<comment type="function">
    <text evidence="4">A flexible structure which links the flagellar filament to the drive apparatus in the basal body.</text>
</comment>
<dbReference type="NCBIfam" id="TIGR03506">
    <property type="entry name" value="FlgEFG_subfam"/>
    <property type="match status" value="2"/>
</dbReference>
<feature type="domain" description="Flagellar hook protein FlgE/F/G-like D1" evidence="7">
    <location>
        <begin position="95"/>
        <end position="163"/>
    </location>
</feature>
<dbReference type="Proteomes" id="UP000030528">
    <property type="component" value="Unassembled WGS sequence"/>
</dbReference>
<dbReference type="GO" id="GO:0071978">
    <property type="term" value="P:bacterial-type flagellum-dependent swarming motility"/>
    <property type="evidence" value="ECO:0007669"/>
    <property type="project" value="TreeGrafter"/>
</dbReference>
<proteinExistence type="inferred from homology"/>